<evidence type="ECO:0000256" key="1">
    <source>
        <dbReference type="ARBA" id="ARBA00011009"/>
    </source>
</evidence>
<feature type="binding site" evidence="9">
    <location>
        <position position="272"/>
    </location>
    <ligand>
        <name>NAD(+)</name>
        <dbReference type="ChEBI" id="CHEBI:57540"/>
    </ligand>
</feature>
<comment type="similarity">
    <text evidence="1 10">Belongs to the NAD-dependent glycerol-3-phosphate dehydrogenase family.</text>
</comment>
<feature type="binding site" evidence="9">
    <location>
        <position position="83"/>
    </location>
    <ligand>
        <name>NAD(+)</name>
        <dbReference type="ChEBI" id="CHEBI:57540"/>
    </ligand>
</feature>
<dbReference type="InterPro" id="IPR013328">
    <property type="entry name" value="6PGD_dom2"/>
</dbReference>
<evidence type="ECO:0000256" key="8">
    <source>
        <dbReference type="PIRSR" id="PIRSR000114-2"/>
    </source>
</evidence>
<gene>
    <name evidence="14" type="ORF">OI18_10770</name>
</gene>
<evidence type="ECO:0000313" key="15">
    <source>
        <dbReference type="Proteomes" id="UP000031408"/>
    </source>
</evidence>
<dbReference type="PRINTS" id="PR00077">
    <property type="entry name" value="GPDHDRGNASE"/>
</dbReference>
<dbReference type="GO" id="GO:0005829">
    <property type="term" value="C:cytosol"/>
    <property type="evidence" value="ECO:0007669"/>
    <property type="project" value="TreeGrafter"/>
</dbReference>
<dbReference type="PANTHER" id="PTHR11728:SF1">
    <property type="entry name" value="GLYCEROL-3-PHOSPHATE DEHYDROGENASE [NAD(+)] 2, CHLOROPLASTIC"/>
    <property type="match status" value="1"/>
</dbReference>
<dbReference type="InterPro" id="IPR036291">
    <property type="entry name" value="NAD(P)-bd_dom_sf"/>
</dbReference>
<evidence type="ECO:0000256" key="10">
    <source>
        <dbReference type="RuleBase" id="RU000437"/>
    </source>
</evidence>
<evidence type="ECO:0000256" key="11">
    <source>
        <dbReference type="RuleBase" id="RU000439"/>
    </source>
</evidence>
<protein>
    <recommendedName>
        <fullName evidence="11">Glycerol-3-phosphate dehydrogenase</fullName>
        <ecNumber evidence="11">1.1.1.94</ecNumber>
    </recommendedName>
</protein>
<dbReference type="Pfam" id="PF01210">
    <property type="entry name" value="NAD_Gly3P_dh_N"/>
    <property type="match status" value="1"/>
</dbReference>
<keyword evidence="9 10" id="KW-0520">NAD</keyword>
<dbReference type="Gene3D" id="3.40.50.720">
    <property type="entry name" value="NAD(P)-binding Rossmann-like Domain"/>
    <property type="match status" value="1"/>
</dbReference>
<dbReference type="OrthoDB" id="9812273at2"/>
<dbReference type="GO" id="GO:0051287">
    <property type="term" value="F:NAD binding"/>
    <property type="evidence" value="ECO:0007669"/>
    <property type="project" value="InterPro"/>
</dbReference>
<dbReference type="GO" id="GO:0141153">
    <property type="term" value="F:glycerol-3-phosphate dehydrogenase (NADP+) activity"/>
    <property type="evidence" value="ECO:0007669"/>
    <property type="project" value="RHEA"/>
</dbReference>
<evidence type="ECO:0000259" key="13">
    <source>
        <dbReference type="Pfam" id="PF07479"/>
    </source>
</evidence>
<organism evidence="14 15">
    <name type="scientific">Flavihumibacter solisilvae</name>
    <dbReference type="NCBI Taxonomy" id="1349421"/>
    <lineage>
        <taxon>Bacteria</taxon>
        <taxon>Pseudomonadati</taxon>
        <taxon>Bacteroidota</taxon>
        <taxon>Chitinophagia</taxon>
        <taxon>Chitinophagales</taxon>
        <taxon>Chitinophagaceae</taxon>
        <taxon>Flavihumibacter</taxon>
    </lineage>
</organism>
<sequence length="345" mass="38138">MRLGIIGSGSWATALAKIVTDNRLPLNWWVRNEQIVQHLSQRKHNPHYLSSATFDTSRIRLSTDISTIVKDSDVLVVAVPSSFVEETLAPLSPDAFKGKAVVSAVKGMLPVQNILLNEWFAQKFSLPLGDYFTIMGPCHAEEVANEKLSYLTFSGLDESRAASIADNFRNYYINTVVNEDVIGVQYAAVLKNIYALGAGIAHGLEYGDNFQSVLIANCADEMAGFLRKVGIKHVEVGVHDGENPITHKKAANYAASVYMGDLLVTCYSLFSRNRTFGNMIGKGYSVMSAQLEMNMVAEGYNASRCLHVVNREVKADMPIAETVYRILWQHLPPAKGFELIEETLI</sequence>
<dbReference type="PROSITE" id="PS00957">
    <property type="entry name" value="NAD_G3PDH"/>
    <property type="match status" value="1"/>
</dbReference>
<evidence type="ECO:0000259" key="12">
    <source>
        <dbReference type="Pfam" id="PF01210"/>
    </source>
</evidence>
<dbReference type="GO" id="GO:0046168">
    <property type="term" value="P:glycerol-3-phosphate catabolic process"/>
    <property type="evidence" value="ECO:0007669"/>
    <property type="project" value="InterPro"/>
</dbReference>
<feature type="binding site" evidence="8">
    <location>
        <position position="106"/>
    </location>
    <ligand>
        <name>substrate</name>
    </ligand>
</feature>
<dbReference type="GO" id="GO:0008654">
    <property type="term" value="P:phospholipid biosynthetic process"/>
    <property type="evidence" value="ECO:0007669"/>
    <property type="project" value="UniProtKB-KW"/>
</dbReference>
<feature type="binding site" evidence="8">
    <location>
        <begin position="272"/>
        <end position="273"/>
    </location>
    <ligand>
        <name>substrate</name>
    </ligand>
</feature>
<evidence type="ECO:0000256" key="5">
    <source>
        <dbReference type="ARBA" id="ARBA00023209"/>
    </source>
</evidence>
<dbReference type="InterPro" id="IPR008927">
    <property type="entry name" value="6-PGluconate_DH-like_C_sf"/>
</dbReference>
<dbReference type="PIRSF" id="PIRSF000114">
    <property type="entry name" value="Glycerol-3-P_dh"/>
    <property type="match status" value="1"/>
</dbReference>
<feature type="domain" description="Glycerol-3-phosphate dehydrogenase NAD-dependent N-terminal" evidence="12">
    <location>
        <begin position="4"/>
        <end position="158"/>
    </location>
</feature>
<feature type="active site" description="Proton acceptor" evidence="7">
    <location>
        <position position="191"/>
    </location>
</feature>
<dbReference type="AlphaFoldDB" id="A0A0C1LGZ8"/>
<dbReference type="EC" id="1.1.1.94" evidence="11"/>
<dbReference type="Gene3D" id="1.10.1040.10">
    <property type="entry name" value="N-(1-d-carboxylethyl)-l-norvaline Dehydrogenase, domain 2"/>
    <property type="match status" value="1"/>
</dbReference>
<comment type="caution">
    <text evidence="14">The sequence shown here is derived from an EMBL/GenBank/DDBJ whole genome shotgun (WGS) entry which is preliminary data.</text>
</comment>
<dbReference type="GO" id="GO:0005975">
    <property type="term" value="P:carbohydrate metabolic process"/>
    <property type="evidence" value="ECO:0007669"/>
    <property type="project" value="InterPro"/>
</dbReference>
<dbReference type="EMBL" id="JSVC01000011">
    <property type="protein sequence ID" value="KIC94583.1"/>
    <property type="molecule type" value="Genomic_DNA"/>
</dbReference>
<evidence type="ECO:0000313" key="14">
    <source>
        <dbReference type="EMBL" id="KIC94583.1"/>
    </source>
</evidence>
<keyword evidence="3 10" id="KW-0560">Oxidoreductase</keyword>
<evidence type="ECO:0000256" key="6">
    <source>
        <dbReference type="ARBA" id="ARBA00023264"/>
    </source>
</evidence>
<keyword evidence="15" id="KW-1185">Reference proteome</keyword>
<evidence type="ECO:0000256" key="3">
    <source>
        <dbReference type="ARBA" id="ARBA00023002"/>
    </source>
</evidence>
<dbReference type="STRING" id="1349421.OI18_10770"/>
<dbReference type="SUPFAM" id="SSF48179">
    <property type="entry name" value="6-phosphogluconate dehydrogenase C-terminal domain-like"/>
    <property type="match status" value="1"/>
</dbReference>
<dbReference type="Proteomes" id="UP000031408">
    <property type="component" value="Unassembled WGS sequence"/>
</dbReference>
<keyword evidence="4" id="KW-0443">Lipid metabolism</keyword>
<dbReference type="RefSeq" id="WP_039139795.1">
    <property type="nucleotide sequence ID" value="NZ_JSVC01000011.1"/>
</dbReference>
<keyword evidence="6" id="KW-1208">Phospholipid metabolism</keyword>
<proteinExistence type="inferred from homology"/>
<dbReference type="PANTHER" id="PTHR11728">
    <property type="entry name" value="GLYCEROL-3-PHOSPHATE DEHYDROGENASE"/>
    <property type="match status" value="1"/>
</dbReference>
<dbReference type="InterPro" id="IPR011128">
    <property type="entry name" value="G3P_DH_NAD-dep_N"/>
</dbReference>
<feature type="binding site" evidence="9">
    <location>
        <position position="140"/>
    </location>
    <ligand>
        <name>NAD(+)</name>
        <dbReference type="ChEBI" id="CHEBI:57540"/>
    </ligand>
</feature>
<dbReference type="InterPro" id="IPR006109">
    <property type="entry name" value="G3P_DH_NAD-dep_C"/>
</dbReference>
<accession>A0A0C1LGZ8</accession>
<evidence type="ECO:0000256" key="4">
    <source>
        <dbReference type="ARBA" id="ARBA00023098"/>
    </source>
</evidence>
<keyword evidence="2" id="KW-0444">Lipid biosynthesis</keyword>
<name>A0A0C1LGZ8_9BACT</name>
<comment type="catalytic activity">
    <reaction evidence="11">
        <text>sn-glycerol 3-phosphate + NADP(+) = dihydroxyacetone phosphate + NADPH + H(+)</text>
        <dbReference type="Rhea" id="RHEA:11096"/>
        <dbReference type="ChEBI" id="CHEBI:15378"/>
        <dbReference type="ChEBI" id="CHEBI:57597"/>
        <dbReference type="ChEBI" id="CHEBI:57642"/>
        <dbReference type="ChEBI" id="CHEBI:57783"/>
        <dbReference type="ChEBI" id="CHEBI:58349"/>
        <dbReference type="EC" id="1.1.1.94"/>
    </reaction>
</comment>
<dbReference type="SUPFAM" id="SSF51735">
    <property type="entry name" value="NAD(P)-binding Rossmann-fold domains"/>
    <property type="match status" value="1"/>
</dbReference>
<feature type="domain" description="Glycerol-3-phosphate dehydrogenase NAD-dependent C-terminal" evidence="13">
    <location>
        <begin position="180"/>
        <end position="335"/>
    </location>
</feature>
<evidence type="ECO:0000256" key="9">
    <source>
        <dbReference type="PIRSR" id="PIRSR000114-3"/>
    </source>
</evidence>
<keyword evidence="5" id="KW-0594">Phospholipid biosynthesis</keyword>
<reference evidence="14 15" key="1">
    <citation type="submission" date="2014-11" db="EMBL/GenBank/DDBJ databases">
        <title>Genome sequence of Flavihumibacter solisilvae 3-3.</title>
        <authorList>
            <person name="Zhou G."/>
            <person name="Li M."/>
            <person name="Wang G."/>
        </authorList>
    </citation>
    <scope>NUCLEOTIDE SEQUENCE [LARGE SCALE GENOMIC DNA]</scope>
    <source>
        <strain evidence="14 15">3-3</strain>
    </source>
</reference>
<evidence type="ECO:0000256" key="2">
    <source>
        <dbReference type="ARBA" id="ARBA00022516"/>
    </source>
</evidence>
<dbReference type="Pfam" id="PF07479">
    <property type="entry name" value="NAD_Gly3P_dh_C"/>
    <property type="match status" value="1"/>
</dbReference>
<dbReference type="InterPro" id="IPR006168">
    <property type="entry name" value="G3P_DH_NAD-dep"/>
</dbReference>
<evidence type="ECO:0000256" key="7">
    <source>
        <dbReference type="PIRSR" id="PIRSR000114-1"/>
    </source>
</evidence>